<gene>
    <name evidence="2" type="ORF">ETF27_04760</name>
</gene>
<organism evidence="2 3">
    <name type="scientific">Prevotella brunnea</name>
    <dbReference type="NCBI Taxonomy" id="2508867"/>
    <lineage>
        <taxon>Bacteria</taxon>
        <taxon>Pseudomonadati</taxon>
        <taxon>Bacteroidota</taxon>
        <taxon>Bacteroidia</taxon>
        <taxon>Bacteroidales</taxon>
        <taxon>Prevotellaceae</taxon>
        <taxon>Prevotella</taxon>
    </lineage>
</organism>
<dbReference type="OrthoDB" id="978436at2"/>
<sequence>MNYKFLFGAIALLGVFIFAMTSCSDDENNDTAKLELTHEEIGHDGEATIGKDIHLECQILAEAKIKQIEVEIKNKTGKTMLSRVFNTGKYVGVLETTFHEHIDVPGTLPEGKYDVIIKVTDMNGQMKSVQGEVNFIVKTADVKTALLDPTTHQPVTMAKAGDKVLVRAEVKSMVEGKNVNEIELEFHGVKGEYEVELSPKTLAKYLNKSAFTFEEVITIPKECKAGVYHFHFTVKAAGHENTGEVEDFKIK</sequence>
<evidence type="ECO:0000313" key="2">
    <source>
        <dbReference type="EMBL" id="TXJ62364.1"/>
    </source>
</evidence>
<dbReference type="RefSeq" id="WP_130830277.1">
    <property type="nucleotide sequence ID" value="NZ_SDIK01000032.1"/>
</dbReference>
<comment type="caution">
    <text evidence="2">The sequence shown here is derived from an EMBL/GenBank/DDBJ whole genome shotgun (WGS) entry which is preliminary data.</text>
</comment>
<protein>
    <submittedName>
        <fullName evidence="2">DUF4625 domain-containing protein</fullName>
    </submittedName>
</protein>
<name>A0A5C8GK34_9BACT</name>
<dbReference type="Proteomes" id="UP000321612">
    <property type="component" value="Unassembled WGS sequence"/>
</dbReference>
<dbReference type="AlphaFoldDB" id="A0A5C8GK34"/>
<feature type="chain" id="PRO_5022943309" evidence="1">
    <location>
        <begin position="25"/>
        <end position="251"/>
    </location>
</feature>
<evidence type="ECO:0000256" key="1">
    <source>
        <dbReference type="SAM" id="SignalP"/>
    </source>
</evidence>
<evidence type="ECO:0000313" key="3">
    <source>
        <dbReference type="Proteomes" id="UP000321612"/>
    </source>
</evidence>
<dbReference type="Pfam" id="PF15418">
    <property type="entry name" value="DUF4625"/>
    <property type="match status" value="1"/>
</dbReference>
<accession>A0A5C8GK34</accession>
<proteinExistence type="predicted"/>
<keyword evidence="3" id="KW-1185">Reference proteome</keyword>
<dbReference type="PROSITE" id="PS51257">
    <property type="entry name" value="PROKAR_LIPOPROTEIN"/>
    <property type="match status" value="1"/>
</dbReference>
<feature type="signal peptide" evidence="1">
    <location>
        <begin position="1"/>
        <end position="24"/>
    </location>
</feature>
<keyword evidence="1" id="KW-0732">Signal</keyword>
<dbReference type="EMBL" id="SDIK01000032">
    <property type="protein sequence ID" value="TXJ62364.1"/>
    <property type="molecule type" value="Genomic_DNA"/>
</dbReference>
<dbReference type="InterPro" id="IPR027829">
    <property type="entry name" value="DUF4625"/>
</dbReference>
<reference evidence="3" key="1">
    <citation type="submission" date="2019-05" db="EMBL/GenBank/DDBJ databases">
        <title>Prevotella brunnea sp. nov., isolated from a wound of a patient.</title>
        <authorList>
            <person name="Buhl M."/>
        </authorList>
    </citation>
    <scope>NUCLEOTIDE SEQUENCE [LARGE SCALE GENOMIC DNA]</scope>
    <source>
        <strain evidence="3">A2672</strain>
    </source>
</reference>